<reference evidence="6" key="1">
    <citation type="journal article" date="2014" name="Int. J. Syst. Evol. Microbiol.">
        <title>Complete genome sequence of Corynebacterium casei LMG S-19264T (=DSM 44701T), isolated from a smear-ripened cheese.</title>
        <authorList>
            <consortium name="US DOE Joint Genome Institute (JGI-PGF)"/>
            <person name="Walter F."/>
            <person name="Albersmeier A."/>
            <person name="Kalinowski J."/>
            <person name="Ruckert C."/>
        </authorList>
    </citation>
    <scope>NUCLEOTIDE SEQUENCE</scope>
    <source>
        <strain evidence="6">JCM 13583</strain>
    </source>
</reference>
<feature type="domain" description="Thiamine pyrophosphate enzyme TPP-binding" evidence="5">
    <location>
        <begin position="266"/>
        <end position="420"/>
    </location>
</feature>
<dbReference type="SUPFAM" id="SSF52467">
    <property type="entry name" value="DHS-like NAD/FAD-binding domain"/>
    <property type="match status" value="1"/>
</dbReference>
<evidence type="ECO:0000259" key="4">
    <source>
        <dbReference type="Pfam" id="PF00205"/>
    </source>
</evidence>
<evidence type="ECO:0000313" key="6">
    <source>
        <dbReference type="EMBL" id="GGM76622.1"/>
    </source>
</evidence>
<name>A0AA37BS18_9ARCH</name>
<comment type="similarity">
    <text evidence="2">Belongs to the TPP enzyme family.</text>
</comment>
<protein>
    <submittedName>
        <fullName evidence="6">Uncharacterized protein</fullName>
    </submittedName>
</protein>
<dbReference type="Gene3D" id="3.40.50.970">
    <property type="match status" value="1"/>
</dbReference>
<keyword evidence="7" id="KW-1185">Reference proteome</keyword>
<feature type="domain" description="Thiamine pyrophosphate enzyme central" evidence="4">
    <location>
        <begin position="60"/>
        <end position="198"/>
    </location>
</feature>
<evidence type="ECO:0000313" key="7">
    <source>
        <dbReference type="Proteomes" id="UP000632195"/>
    </source>
</evidence>
<evidence type="ECO:0000259" key="5">
    <source>
        <dbReference type="Pfam" id="PF02775"/>
    </source>
</evidence>
<sequence>MENIERIMDRAFSIALGGRPGVSLVDVPMDIFALKTDKHSLYTTRHSLNEARFAPDHETIERAVDFILKHKKILILAGGGVRLSEAGREIADLSEALNAPVVSTMGGKGTFPEHNERALGFLGGWGNPYANRASLESDLIIAVGTRFGEVNSSSWIEGYTFDFSKTHLLRIDIDEKERSKDYPEDMFLQGDAKTTLSEIIAELKKRSAARPAANSSWYSELRKGLDDYYRDFMNCEMGSDKIKPNYVIRVLQELMDEDRSISLITDVGWSKNGIAQYFRIDDPLNFITPGGLATMGFAPGAAVGFKIGAPDRKVIAVVGDGGFSSAISALFTAVQYSIPVVFLVMNNWSFGTIQGLQRSYFDRKFIGTAFTGSGTDLYNPDFVKIAEASGALGFDVKNGSELKATVRKALNGGRPAVINVPTDLEPDVPITGHWSITDIYAGNVKYMFDRR</sequence>
<dbReference type="GO" id="GO:0050660">
    <property type="term" value="F:flavin adenine dinucleotide binding"/>
    <property type="evidence" value="ECO:0007669"/>
    <property type="project" value="TreeGrafter"/>
</dbReference>
<proteinExistence type="inferred from homology"/>
<keyword evidence="3" id="KW-0786">Thiamine pyrophosphate</keyword>
<organism evidence="6 7">
    <name type="scientific">Thermogymnomonas acidicola</name>
    <dbReference type="NCBI Taxonomy" id="399579"/>
    <lineage>
        <taxon>Archaea</taxon>
        <taxon>Methanobacteriati</taxon>
        <taxon>Thermoplasmatota</taxon>
        <taxon>Thermoplasmata</taxon>
        <taxon>Thermoplasmatales</taxon>
        <taxon>Thermogymnomonas</taxon>
    </lineage>
</organism>
<gene>
    <name evidence="6" type="ORF">GCM10007108_13370</name>
</gene>
<dbReference type="AlphaFoldDB" id="A0AA37BS18"/>
<dbReference type="Proteomes" id="UP000632195">
    <property type="component" value="Unassembled WGS sequence"/>
</dbReference>
<dbReference type="GO" id="GO:0030976">
    <property type="term" value="F:thiamine pyrophosphate binding"/>
    <property type="evidence" value="ECO:0007669"/>
    <property type="project" value="InterPro"/>
</dbReference>
<comment type="caution">
    <text evidence="6">The sequence shown here is derived from an EMBL/GenBank/DDBJ whole genome shotgun (WGS) entry which is preliminary data.</text>
</comment>
<dbReference type="Pfam" id="PF00205">
    <property type="entry name" value="TPP_enzyme_M"/>
    <property type="match status" value="1"/>
</dbReference>
<dbReference type="PANTHER" id="PTHR18968">
    <property type="entry name" value="THIAMINE PYROPHOSPHATE ENZYMES"/>
    <property type="match status" value="1"/>
</dbReference>
<comment type="cofactor">
    <cofactor evidence="1">
        <name>thiamine diphosphate</name>
        <dbReference type="ChEBI" id="CHEBI:58937"/>
    </cofactor>
</comment>
<dbReference type="InterPro" id="IPR045229">
    <property type="entry name" value="TPP_enz"/>
</dbReference>
<dbReference type="InterPro" id="IPR012000">
    <property type="entry name" value="Thiamin_PyroP_enz_cen_dom"/>
</dbReference>
<dbReference type="InterPro" id="IPR029035">
    <property type="entry name" value="DHS-like_NAD/FAD-binding_dom"/>
</dbReference>
<dbReference type="Pfam" id="PF02775">
    <property type="entry name" value="TPP_enzyme_C"/>
    <property type="match status" value="1"/>
</dbReference>
<dbReference type="Gene3D" id="3.40.50.1220">
    <property type="entry name" value="TPP-binding domain"/>
    <property type="match status" value="1"/>
</dbReference>
<dbReference type="GO" id="GO:0003984">
    <property type="term" value="F:acetolactate synthase activity"/>
    <property type="evidence" value="ECO:0007669"/>
    <property type="project" value="TreeGrafter"/>
</dbReference>
<evidence type="ECO:0000256" key="2">
    <source>
        <dbReference type="ARBA" id="ARBA00007812"/>
    </source>
</evidence>
<dbReference type="InterPro" id="IPR011766">
    <property type="entry name" value="TPP_enzyme_TPP-bd"/>
</dbReference>
<reference evidence="6" key="2">
    <citation type="submission" date="2022-09" db="EMBL/GenBank/DDBJ databases">
        <authorList>
            <person name="Sun Q."/>
            <person name="Ohkuma M."/>
        </authorList>
    </citation>
    <scope>NUCLEOTIDE SEQUENCE</scope>
    <source>
        <strain evidence="6">JCM 13583</strain>
    </source>
</reference>
<dbReference type="PANTHER" id="PTHR18968:SF13">
    <property type="entry name" value="ACETOLACTATE SYNTHASE CATALYTIC SUBUNIT, MITOCHONDRIAL"/>
    <property type="match status" value="1"/>
</dbReference>
<dbReference type="SUPFAM" id="SSF52518">
    <property type="entry name" value="Thiamin diphosphate-binding fold (THDP-binding)"/>
    <property type="match status" value="2"/>
</dbReference>
<dbReference type="GO" id="GO:0044272">
    <property type="term" value="P:sulfur compound biosynthetic process"/>
    <property type="evidence" value="ECO:0007669"/>
    <property type="project" value="UniProtKB-ARBA"/>
</dbReference>
<dbReference type="InterPro" id="IPR029061">
    <property type="entry name" value="THDP-binding"/>
</dbReference>
<dbReference type="PROSITE" id="PS00187">
    <property type="entry name" value="TPP_ENZYMES"/>
    <property type="match status" value="1"/>
</dbReference>
<dbReference type="GO" id="GO:0000287">
    <property type="term" value="F:magnesium ion binding"/>
    <property type="evidence" value="ECO:0007669"/>
    <property type="project" value="InterPro"/>
</dbReference>
<accession>A0AA37BS18</accession>
<evidence type="ECO:0000256" key="3">
    <source>
        <dbReference type="ARBA" id="ARBA00023052"/>
    </source>
</evidence>
<dbReference type="InterPro" id="IPR000399">
    <property type="entry name" value="TPP-bd_CS"/>
</dbReference>
<dbReference type="GO" id="GO:0005948">
    <property type="term" value="C:acetolactate synthase complex"/>
    <property type="evidence" value="ECO:0007669"/>
    <property type="project" value="TreeGrafter"/>
</dbReference>
<evidence type="ECO:0000256" key="1">
    <source>
        <dbReference type="ARBA" id="ARBA00001964"/>
    </source>
</evidence>
<dbReference type="EMBL" id="BMNY01000002">
    <property type="protein sequence ID" value="GGM76622.1"/>
    <property type="molecule type" value="Genomic_DNA"/>
</dbReference>
<dbReference type="GO" id="GO:0009097">
    <property type="term" value="P:isoleucine biosynthetic process"/>
    <property type="evidence" value="ECO:0007669"/>
    <property type="project" value="TreeGrafter"/>
</dbReference>
<dbReference type="GO" id="GO:0009099">
    <property type="term" value="P:L-valine biosynthetic process"/>
    <property type="evidence" value="ECO:0007669"/>
    <property type="project" value="TreeGrafter"/>
</dbReference>